<gene>
    <name evidence="2" type="ordered locus">Deide_04651</name>
</gene>
<dbReference type="STRING" id="546414.Deide_04651"/>
<reference evidence="2 3" key="1">
    <citation type="journal article" date="2009" name="PLoS Genet.">
        <title>Alliance of proteomics and genomics to unravel the specificities of Sahara bacterium Deinococcus deserti.</title>
        <authorList>
            <person name="de Groot A."/>
            <person name="Dulermo R."/>
            <person name="Ortet P."/>
            <person name="Blanchard L."/>
            <person name="Guerin P."/>
            <person name="Fernandez B."/>
            <person name="Vacherie B."/>
            <person name="Dossat C."/>
            <person name="Jolivet E."/>
            <person name="Siguier P."/>
            <person name="Chandler M."/>
            <person name="Barakat M."/>
            <person name="Dedieu A."/>
            <person name="Barbe V."/>
            <person name="Heulin T."/>
            <person name="Sommer S."/>
            <person name="Achouak W."/>
            <person name="Armengaud J."/>
        </authorList>
    </citation>
    <scope>NUCLEOTIDE SEQUENCE [LARGE SCALE GENOMIC DNA]</scope>
    <source>
        <strain evidence="3">DSM 17065 / CIP 109153 / LMG 22923 / VCD115</strain>
    </source>
</reference>
<feature type="compositionally biased region" description="Polar residues" evidence="1">
    <location>
        <begin position="134"/>
        <end position="147"/>
    </location>
</feature>
<keyword evidence="3" id="KW-1185">Reference proteome</keyword>
<feature type="region of interest" description="Disordered" evidence="1">
    <location>
        <begin position="134"/>
        <end position="154"/>
    </location>
</feature>
<evidence type="ECO:0000313" key="3">
    <source>
        <dbReference type="Proteomes" id="UP000002208"/>
    </source>
</evidence>
<evidence type="ECO:0000256" key="1">
    <source>
        <dbReference type="SAM" id="MobiDB-lite"/>
    </source>
</evidence>
<proteinExistence type="predicted"/>
<evidence type="ECO:0000313" key="2">
    <source>
        <dbReference type="EMBL" id="ACO45298.1"/>
    </source>
</evidence>
<dbReference type="EMBL" id="CP001114">
    <property type="protein sequence ID" value="ACO45298.1"/>
    <property type="molecule type" value="Genomic_DNA"/>
</dbReference>
<dbReference type="PaxDb" id="546414-Deide_04651"/>
<protein>
    <recommendedName>
        <fullName evidence="4">Transglycosylase SLT domain-containing protein</fullName>
    </recommendedName>
</protein>
<dbReference type="Proteomes" id="UP000002208">
    <property type="component" value="Chromosome"/>
</dbReference>
<dbReference type="eggNOG" id="COG0741">
    <property type="taxonomic scope" value="Bacteria"/>
</dbReference>
<sequence>MFAVKSPKAKATSAAQPQTPVLPPRQTRVAPLKIADQTWTRSFSGAAKGVNFQLRIRRDPTGHLHARYQVSPGQRSEGWHLEGQVREDHSFVLKGTENEAVFEGRFSPSGQLLSTSFRNKKFSVETLRLIRTGSSTPTKVSPRQSHLASPGETGGKHVLVPTQTAPLQAGQGGISASDPTSTEKQWQAIKTGLKGFDTNPEVQQAILWGAQQLQVNPNDLAAVIGYESAGTFSPNVENEAARRKGKKGAVGLIQFTPSIGIPALNQFLDTFAGRAKAKQLGIAVTSVTRDDLLKMTPTEQMKFVVLYFSIPINRLAPGDKYDVIYQEILAPGRESEIWYRASDKNRNYVDNSQFDANKDGLITRLEAASEIREQGFVTSYFKQVPVQAQASVAGVSSGNGAQGPLGNSARQPTQHPEVEHVRPQSQPGVLPQDFDNRLTQQLETFTEKFVFPVTVSWQVGRERKSRELMIRTPYFIFSGDMKAEVMANRAKMKATDRQVFNQAPKLATYGKGSPEEMASFTQTLVNMNPFGVSAQNITVELITGWLKKYGIGVDCSGFVTQALDYATTNLVGKDPHLGDAGVREYRNSGSLHGSKGEFKRVNSPAEVKPGDTMWLTGHIRIVTRVGPGPGGRGIQMMVAESTPNAQLPASLAQGGVYRIGVDKAIWWFPETDRFTWSGVKKKVSGYNWGVQQDDKWKTPNTLSQETFYFSRYQPLEAGRKK</sequence>
<dbReference type="AlphaFoldDB" id="C1D0C4"/>
<accession>C1D0C4</accession>
<name>C1D0C4_DEIDV</name>
<dbReference type="KEGG" id="ddr:Deide_04651"/>
<organism evidence="2 3">
    <name type="scientific">Deinococcus deserti (strain DSM 17065 / CIP 109153 / LMG 22923 / VCD115)</name>
    <dbReference type="NCBI Taxonomy" id="546414"/>
    <lineage>
        <taxon>Bacteria</taxon>
        <taxon>Thermotogati</taxon>
        <taxon>Deinococcota</taxon>
        <taxon>Deinococci</taxon>
        <taxon>Deinococcales</taxon>
        <taxon>Deinococcaceae</taxon>
        <taxon>Deinococcus</taxon>
    </lineage>
</organism>
<feature type="region of interest" description="Disordered" evidence="1">
    <location>
        <begin position="395"/>
        <end position="432"/>
    </location>
</feature>
<feature type="region of interest" description="Disordered" evidence="1">
    <location>
        <begin position="1"/>
        <end position="27"/>
    </location>
</feature>
<evidence type="ECO:0008006" key="4">
    <source>
        <dbReference type="Google" id="ProtNLM"/>
    </source>
</evidence>
<dbReference type="HOGENOM" id="CLU_383446_0_0_0"/>